<protein>
    <submittedName>
        <fullName evidence="1">Uncharacterized protein</fullName>
    </submittedName>
</protein>
<dbReference type="Proteomes" id="UP000093391">
    <property type="component" value="Chromosome"/>
</dbReference>
<keyword evidence="2" id="KW-1185">Reference proteome</keyword>
<dbReference type="AlphaFoldDB" id="A0A1B2M2I2"/>
<dbReference type="EMBL" id="CP016895">
    <property type="protein sequence ID" value="AOA59394.1"/>
    <property type="molecule type" value="Genomic_DNA"/>
</dbReference>
<organism evidence="1 2">
    <name type="scientific">Acinetobacter larvae</name>
    <dbReference type="NCBI Taxonomy" id="1789224"/>
    <lineage>
        <taxon>Bacteria</taxon>
        <taxon>Pseudomonadati</taxon>
        <taxon>Pseudomonadota</taxon>
        <taxon>Gammaproteobacteria</taxon>
        <taxon>Moraxellales</taxon>
        <taxon>Moraxellaceae</taxon>
        <taxon>Acinetobacter</taxon>
    </lineage>
</organism>
<proteinExistence type="predicted"/>
<name>A0A1B2M2I2_9GAMM</name>
<dbReference type="KEGG" id="ala:BFG52_14245"/>
<dbReference type="OrthoDB" id="6656383at2"/>
<reference evidence="1 2" key="1">
    <citation type="submission" date="2016-08" db="EMBL/GenBank/DDBJ databases">
        <authorList>
            <person name="Seilhamer J.J."/>
        </authorList>
    </citation>
    <scope>NUCLEOTIDE SEQUENCE [LARGE SCALE GENOMIC DNA]</scope>
    <source>
        <strain evidence="1 2">BRTC-1</strain>
    </source>
</reference>
<gene>
    <name evidence="1" type="ORF">BFG52_14245</name>
</gene>
<sequence length="221" mass="25753">MSNFISKIVQQVQSVYEKAENFIEEERRFPISQEFLNATLKRYVTDNVSFIKDLHADLHDDWLRLYATIDIAGLYTVLSVDLKLLQMLMNKDQQLIVFEQISQTQVLEAKFEKLWLKWAFYSAIFVYHKILKRDPLGPILQKYDIVEVKDELLHLSLNRWLGKSAAIIDTLNKVNINHATVAEEQLYVYGNVNIAALFNKLEQNTEKTVTSPIENDEIVSE</sequence>
<evidence type="ECO:0000313" key="1">
    <source>
        <dbReference type="EMBL" id="AOA59394.1"/>
    </source>
</evidence>
<evidence type="ECO:0000313" key="2">
    <source>
        <dbReference type="Proteomes" id="UP000093391"/>
    </source>
</evidence>
<dbReference type="RefSeq" id="WP_067557659.1">
    <property type="nucleotide sequence ID" value="NZ_CP016895.1"/>
</dbReference>
<accession>A0A1B2M2I2</accession>
<dbReference type="STRING" id="1789224.BFG52_14245"/>